<organism evidence="1">
    <name type="scientific">viral metagenome</name>
    <dbReference type="NCBI Taxonomy" id="1070528"/>
    <lineage>
        <taxon>unclassified sequences</taxon>
        <taxon>metagenomes</taxon>
        <taxon>organismal metagenomes</taxon>
    </lineage>
</organism>
<protein>
    <submittedName>
        <fullName evidence="1">Uncharacterized protein</fullName>
    </submittedName>
</protein>
<accession>A0A6C0EE71</accession>
<evidence type="ECO:0000313" key="1">
    <source>
        <dbReference type="EMBL" id="QHT27042.1"/>
    </source>
</evidence>
<name>A0A6C0EE71_9ZZZZ</name>
<proteinExistence type="predicted"/>
<sequence>MSFFNIYDDLVKSQDFLPTDYINYYNPLDFLDIIKRTQYNHMIIKLYELIIEKNILENNNMPTNSIKELLIVTRDTITSILLTLYVDKIPTKYEYKKLLRILYPDNQIFTMMMSSFTHIISKNEKKPIINPPPGLDPPITKSYIRNLKKAMYKASNTDNI</sequence>
<dbReference type="AlphaFoldDB" id="A0A6C0EE71"/>
<dbReference type="EMBL" id="MN739808">
    <property type="protein sequence ID" value="QHT27042.1"/>
    <property type="molecule type" value="Genomic_DNA"/>
</dbReference>
<reference evidence="1" key="1">
    <citation type="journal article" date="2020" name="Nature">
        <title>Giant virus diversity and host interactions through global metagenomics.</title>
        <authorList>
            <person name="Schulz F."/>
            <person name="Roux S."/>
            <person name="Paez-Espino D."/>
            <person name="Jungbluth S."/>
            <person name="Walsh D.A."/>
            <person name="Denef V.J."/>
            <person name="McMahon K.D."/>
            <person name="Konstantinidis K.T."/>
            <person name="Eloe-Fadrosh E.A."/>
            <person name="Kyrpides N.C."/>
            <person name="Woyke T."/>
        </authorList>
    </citation>
    <scope>NUCLEOTIDE SEQUENCE</scope>
    <source>
        <strain evidence="1">GVMAG-M-3300023179-2</strain>
    </source>
</reference>